<dbReference type="EMBL" id="LCDA01000001">
    <property type="protein sequence ID" value="KKS43474.1"/>
    <property type="molecule type" value="Genomic_DNA"/>
</dbReference>
<dbReference type="CDD" id="cd09294">
    <property type="entry name" value="SmpB"/>
    <property type="match status" value="1"/>
</dbReference>
<dbReference type="NCBIfam" id="TIGR00086">
    <property type="entry name" value="smpB"/>
    <property type="match status" value="1"/>
</dbReference>
<evidence type="ECO:0000256" key="1">
    <source>
        <dbReference type="ARBA" id="ARBA00022490"/>
    </source>
</evidence>
<dbReference type="GO" id="GO:0003723">
    <property type="term" value="F:RNA binding"/>
    <property type="evidence" value="ECO:0007669"/>
    <property type="project" value="UniProtKB-UniRule"/>
</dbReference>
<comment type="function">
    <text evidence="3">Required for rescue of stalled ribosomes mediated by trans-translation. Binds to transfer-messenger RNA (tmRNA), required for stable association of tmRNA with ribosomes. tmRNA and SmpB together mimic tRNA shape, replacing the anticodon stem-loop with SmpB. tmRNA is encoded by the ssrA gene; the 2 termini fold to resemble tRNA(Ala) and it encodes a 'tag peptide', a short internal open reading frame. During trans-translation Ala-aminoacylated tmRNA acts like a tRNA, entering the A-site of stalled ribosomes, displacing the stalled mRNA. The ribosome then switches to translate the ORF on the tmRNA; the nascent peptide is terminated with the 'tag peptide' encoded by the tmRNA and targeted for degradation. The ribosome is freed to recommence translation, which seems to be the essential function of trans-translation.</text>
</comment>
<dbReference type="SUPFAM" id="SSF74982">
    <property type="entry name" value="Small protein B (SmpB)"/>
    <property type="match status" value="1"/>
</dbReference>
<dbReference type="GO" id="GO:0070930">
    <property type="term" value="P:trans-translation-dependent protein tagging"/>
    <property type="evidence" value="ECO:0007669"/>
    <property type="project" value="TreeGrafter"/>
</dbReference>
<dbReference type="GO" id="GO:0005829">
    <property type="term" value="C:cytosol"/>
    <property type="evidence" value="ECO:0007669"/>
    <property type="project" value="TreeGrafter"/>
</dbReference>
<sequence length="146" mass="16602">MIVENKKARFDYEIIEDFESGIVLSGAEVKSVRDGGATMLGARVIFENDGAYVLGLSIPKYRHDSAEEYDPDKRRKLLLHRKEIVEIQSKMRSAGLTVVPISLYNKGSLVKVKIALVRGKKKFEKREILKKRESQLGLARRLKLTN</sequence>
<name>A0A0G0Z3Z9_9BACT</name>
<dbReference type="InterPro" id="IPR023620">
    <property type="entry name" value="SmpB"/>
</dbReference>
<dbReference type="PANTHER" id="PTHR30308">
    <property type="entry name" value="TMRNA-BINDING COMPONENT OF TRANS-TRANSLATION TAGGING COMPLEX"/>
    <property type="match status" value="1"/>
</dbReference>
<dbReference type="HAMAP" id="MF_00023">
    <property type="entry name" value="SmpB"/>
    <property type="match status" value="1"/>
</dbReference>
<dbReference type="GO" id="GO:0070929">
    <property type="term" value="P:trans-translation"/>
    <property type="evidence" value="ECO:0007669"/>
    <property type="project" value="UniProtKB-UniRule"/>
</dbReference>
<evidence type="ECO:0000313" key="4">
    <source>
        <dbReference type="EMBL" id="KKS43474.1"/>
    </source>
</evidence>
<gene>
    <name evidence="3" type="primary">smpB</name>
    <name evidence="4" type="ORF">UV06_C0001G0208</name>
</gene>
<evidence type="ECO:0000256" key="3">
    <source>
        <dbReference type="HAMAP-Rule" id="MF_00023"/>
    </source>
</evidence>
<proteinExistence type="inferred from homology"/>
<dbReference type="NCBIfam" id="NF003843">
    <property type="entry name" value="PRK05422.1"/>
    <property type="match status" value="1"/>
</dbReference>
<reference evidence="4 5" key="1">
    <citation type="journal article" date="2015" name="Nature">
        <title>rRNA introns, odd ribosomes, and small enigmatic genomes across a large radiation of phyla.</title>
        <authorList>
            <person name="Brown C.T."/>
            <person name="Hug L.A."/>
            <person name="Thomas B.C."/>
            <person name="Sharon I."/>
            <person name="Castelle C.J."/>
            <person name="Singh A."/>
            <person name="Wilkins M.J."/>
            <person name="Williams K.H."/>
            <person name="Banfield J.F."/>
        </authorList>
    </citation>
    <scope>NUCLEOTIDE SEQUENCE [LARGE SCALE GENOMIC DNA]</scope>
</reference>
<organism evidence="4 5">
    <name type="scientific">Candidatus Collierbacteria bacterium GW2011_GWA2_42_17</name>
    <dbReference type="NCBI Taxonomy" id="1618378"/>
    <lineage>
        <taxon>Bacteria</taxon>
        <taxon>Candidatus Collieribacteriota</taxon>
    </lineage>
</organism>
<protein>
    <recommendedName>
        <fullName evidence="3">SsrA-binding protein</fullName>
    </recommendedName>
    <alternativeName>
        <fullName evidence="3">Small protein B</fullName>
    </alternativeName>
</protein>
<dbReference type="InterPro" id="IPR000037">
    <property type="entry name" value="SsrA-bd_prot"/>
</dbReference>
<evidence type="ECO:0000256" key="2">
    <source>
        <dbReference type="ARBA" id="ARBA00022884"/>
    </source>
</evidence>
<dbReference type="AlphaFoldDB" id="A0A0G0Z3Z9"/>
<dbReference type="InterPro" id="IPR020081">
    <property type="entry name" value="SsrA-bd_prot_CS"/>
</dbReference>
<dbReference type="PANTHER" id="PTHR30308:SF2">
    <property type="entry name" value="SSRA-BINDING PROTEIN"/>
    <property type="match status" value="1"/>
</dbReference>
<comment type="caution">
    <text evidence="4">The sequence shown here is derived from an EMBL/GenBank/DDBJ whole genome shotgun (WGS) entry which is preliminary data.</text>
</comment>
<evidence type="ECO:0000313" key="5">
    <source>
        <dbReference type="Proteomes" id="UP000033854"/>
    </source>
</evidence>
<dbReference type="PATRIC" id="fig|1618378.3.peg.214"/>
<dbReference type="Gene3D" id="2.40.280.10">
    <property type="match status" value="1"/>
</dbReference>
<dbReference type="PROSITE" id="PS01317">
    <property type="entry name" value="SSRP"/>
    <property type="match status" value="1"/>
</dbReference>
<comment type="subcellular location">
    <subcellularLocation>
        <location evidence="3">Cytoplasm</location>
    </subcellularLocation>
    <text evidence="3">The tmRNA-SmpB complex associates with stalled 70S ribosomes.</text>
</comment>
<keyword evidence="2 3" id="KW-0694">RNA-binding</keyword>
<keyword evidence="1 3" id="KW-0963">Cytoplasm</keyword>
<dbReference type="Proteomes" id="UP000033854">
    <property type="component" value="Unassembled WGS sequence"/>
</dbReference>
<dbReference type="Pfam" id="PF01668">
    <property type="entry name" value="SmpB"/>
    <property type="match status" value="1"/>
</dbReference>
<comment type="similarity">
    <text evidence="3">Belongs to the SmpB family.</text>
</comment>
<accession>A0A0G0Z3Z9</accession>